<evidence type="ECO:0000313" key="1">
    <source>
        <dbReference type="EMBL" id="CEK89132.1"/>
    </source>
</evidence>
<dbReference type="EMBL" id="HACG01042270">
    <property type="protein sequence ID" value="CEK89135.1"/>
    <property type="molecule type" value="Transcribed_RNA"/>
</dbReference>
<organism evidence="2">
    <name type="scientific">Arion vulgaris</name>
    <dbReference type="NCBI Taxonomy" id="1028688"/>
    <lineage>
        <taxon>Eukaryota</taxon>
        <taxon>Metazoa</taxon>
        <taxon>Spiralia</taxon>
        <taxon>Lophotrochozoa</taxon>
        <taxon>Mollusca</taxon>
        <taxon>Gastropoda</taxon>
        <taxon>Heterobranchia</taxon>
        <taxon>Euthyneura</taxon>
        <taxon>Panpulmonata</taxon>
        <taxon>Eupulmonata</taxon>
        <taxon>Stylommatophora</taxon>
        <taxon>Helicina</taxon>
        <taxon>Arionoidea</taxon>
        <taxon>Arionidae</taxon>
        <taxon>Arion</taxon>
    </lineage>
</organism>
<protein>
    <submittedName>
        <fullName evidence="2">Uncharacterized protein</fullName>
    </submittedName>
</protein>
<gene>
    <name evidence="2" type="primary">ORF169210</name>
    <name evidence="1" type="synonym">ORF169180</name>
</gene>
<reference evidence="2" key="1">
    <citation type="submission" date="2014-12" db="EMBL/GenBank/DDBJ databases">
        <title>Insight into the proteome of Arion vulgaris.</title>
        <authorList>
            <person name="Aradska J."/>
            <person name="Bulat T."/>
            <person name="Smidak R."/>
            <person name="Sarate P."/>
            <person name="Gangsoo J."/>
            <person name="Sialana F."/>
            <person name="Bilban M."/>
            <person name="Lubec G."/>
        </authorList>
    </citation>
    <scope>NUCLEOTIDE SEQUENCE</scope>
    <source>
        <tissue evidence="2">Skin</tissue>
    </source>
</reference>
<sequence>MVSYGRVLQVSTNKQQISLEYIDILEFSVDILYKYSCFINLYGPEYGGITQPF</sequence>
<dbReference type="AlphaFoldDB" id="A0A0B7BAM2"/>
<evidence type="ECO:0000313" key="2">
    <source>
        <dbReference type="EMBL" id="CEK89135.1"/>
    </source>
</evidence>
<dbReference type="EMBL" id="HACG01042267">
    <property type="protein sequence ID" value="CEK89132.1"/>
    <property type="molecule type" value="Transcribed_RNA"/>
</dbReference>
<proteinExistence type="predicted"/>
<accession>A0A0B7BAM2</accession>
<name>A0A0B7BAM2_9EUPU</name>